<accession>A0A0F7FP98</accession>
<evidence type="ECO:0000313" key="3">
    <source>
        <dbReference type="Proteomes" id="UP000034034"/>
    </source>
</evidence>
<dbReference type="RefSeq" id="WP_052385039.1">
    <property type="nucleotide sequence ID" value="NZ_CP009922.3"/>
</dbReference>
<dbReference type="Gene3D" id="3.40.50.300">
    <property type="entry name" value="P-loop containing nucleotide triphosphate hydrolases"/>
    <property type="match status" value="1"/>
</dbReference>
<evidence type="ECO:0000313" key="2">
    <source>
        <dbReference type="EMBL" id="AKG41693.1"/>
    </source>
</evidence>
<feature type="region of interest" description="Disordered" evidence="1">
    <location>
        <begin position="170"/>
        <end position="190"/>
    </location>
</feature>
<organism evidence="2 3">
    <name type="scientific">Streptomyces xiamenensis</name>
    <dbReference type="NCBI Taxonomy" id="408015"/>
    <lineage>
        <taxon>Bacteria</taxon>
        <taxon>Bacillati</taxon>
        <taxon>Actinomycetota</taxon>
        <taxon>Actinomycetes</taxon>
        <taxon>Kitasatosporales</taxon>
        <taxon>Streptomycetaceae</taxon>
        <taxon>Streptomyces</taxon>
    </lineage>
</organism>
<dbReference type="PATRIC" id="fig|408015.6.peg.337"/>
<protein>
    <submittedName>
        <fullName evidence="2">Para-aminobenzoate synthase</fullName>
    </submittedName>
</protein>
<gene>
    <name evidence="2" type="ORF">SXIM_03090</name>
</gene>
<dbReference type="AlphaFoldDB" id="A0A0F7FP98"/>
<keyword evidence="3" id="KW-1185">Reference proteome</keyword>
<dbReference type="SUPFAM" id="SSF52540">
    <property type="entry name" value="P-loop containing nucleoside triphosphate hydrolases"/>
    <property type="match status" value="1"/>
</dbReference>
<dbReference type="Proteomes" id="UP000034034">
    <property type="component" value="Chromosome"/>
</dbReference>
<sequence length="190" mass="20531">MSLSPAPGPPDLRELAARLRALPPSLGPVRLIGVDGYAGSGKSTLAARLSAALDGAPVVHLDDLASHDALFGWMDRLTEQVLDPLARGGTAHYEVYDWERRDYTGTARVPPAPVVLVEGVGAGRRALRGRLAHLIWLAVPRQRAWAAGRHRDGPAQAAFWRGWEAAERRHFADDPSEPSADILISPRCDS</sequence>
<dbReference type="KEGG" id="sxi:SXIM_03090"/>
<dbReference type="STRING" id="408015.SXIM_03090"/>
<proteinExistence type="predicted"/>
<dbReference type="InterPro" id="IPR027417">
    <property type="entry name" value="P-loop_NTPase"/>
</dbReference>
<dbReference type="EMBL" id="CP009922">
    <property type="protein sequence ID" value="AKG41693.1"/>
    <property type="molecule type" value="Genomic_DNA"/>
</dbReference>
<evidence type="ECO:0000256" key="1">
    <source>
        <dbReference type="SAM" id="MobiDB-lite"/>
    </source>
</evidence>
<name>A0A0F7FP98_9ACTN</name>
<dbReference type="HOGENOM" id="CLU_087906_1_0_11"/>
<reference evidence="2" key="1">
    <citation type="submission" date="2019-08" db="EMBL/GenBank/DDBJ databases">
        <title>Complete genome sequence of a mangrove-derived Streptomyces xiamenensis.</title>
        <authorList>
            <person name="Xu J."/>
        </authorList>
    </citation>
    <scope>NUCLEOTIDE SEQUENCE</scope>
    <source>
        <strain evidence="2">318</strain>
    </source>
</reference>